<keyword evidence="4 5" id="KW-0238">DNA-binding</keyword>
<dbReference type="PANTHER" id="PTHR46600:SF11">
    <property type="entry name" value="THAP DOMAIN-CONTAINING PROTEIN 10"/>
    <property type="match status" value="1"/>
</dbReference>
<keyword evidence="3" id="KW-0862">Zinc</keyword>
<dbReference type="GO" id="GO:0043565">
    <property type="term" value="F:sequence-specific DNA binding"/>
    <property type="evidence" value="ECO:0007669"/>
    <property type="project" value="InterPro"/>
</dbReference>
<dbReference type="AlphaFoldDB" id="A0A9J6DR61"/>
<dbReference type="InterPro" id="IPR038441">
    <property type="entry name" value="THAP_Znf_sf"/>
</dbReference>
<organism evidence="8 9">
    <name type="scientific">Rhipicephalus microplus</name>
    <name type="common">Cattle tick</name>
    <name type="synonym">Boophilus microplus</name>
    <dbReference type="NCBI Taxonomy" id="6941"/>
    <lineage>
        <taxon>Eukaryota</taxon>
        <taxon>Metazoa</taxon>
        <taxon>Ecdysozoa</taxon>
        <taxon>Arthropoda</taxon>
        <taxon>Chelicerata</taxon>
        <taxon>Arachnida</taxon>
        <taxon>Acari</taxon>
        <taxon>Parasitiformes</taxon>
        <taxon>Ixodida</taxon>
        <taxon>Ixodoidea</taxon>
        <taxon>Ixodidae</taxon>
        <taxon>Rhipicephalinae</taxon>
        <taxon>Rhipicephalus</taxon>
        <taxon>Boophilus</taxon>
    </lineage>
</organism>
<dbReference type="PROSITE" id="PS50950">
    <property type="entry name" value="ZF_THAP"/>
    <property type="match status" value="1"/>
</dbReference>
<evidence type="ECO:0000259" key="7">
    <source>
        <dbReference type="PROSITE" id="PS50950"/>
    </source>
</evidence>
<proteinExistence type="predicted"/>
<keyword evidence="2 5" id="KW-0863">Zinc-finger</keyword>
<evidence type="ECO:0000313" key="9">
    <source>
        <dbReference type="Proteomes" id="UP000821866"/>
    </source>
</evidence>
<keyword evidence="1" id="KW-0479">Metal-binding</keyword>
<evidence type="ECO:0000256" key="5">
    <source>
        <dbReference type="PROSITE-ProRule" id="PRU00309"/>
    </source>
</evidence>
<dbReference type="Proteomes" id="UP000821866">
    <property type="component" value="Chromosome 6"/>
</dbReference>
<feature type="region of interest" description="Disordered" evidence="6">
    <location>
        <begin position="148"/>
        <end position="188"/>
    </location>
</feature>
<evidence type="ECO:0000256" key="1">
    <source>
        <dbReference type="ARBA" id="ARBA00022723"/>
    </source>
</evidence>
<accession>A0A9J6DR61</accession>
<name>A0A9J6DR61_RHIMP</name>
<evidence type="ECO:0000313" key="8">
    <source>
        <dbReference type="EMBL" id="KAH8024532.1"/>
    </source>
</evidence>
<evidence type="ECO:0000256" key="4">
    <source>
        <dbReference type="ARBA" id="ARBA00023125"/>
    </source>
</evidence>
<reference evidence="8" key="1">
    <citation type="journal article" date="2020" name="Cell">
        <title>Large-Scale Comparative Analyses of Tick Genomes Elucidate Their Genetic Diversity and Vector Capacities.</title>
        <authorList>
            <consortium name="Tick Genome and Microbiome Consortium (TIGMIC)"/>
            <person name="Jia N."/>
            <person name="Wang J."/>
            <person name="Shi W."/>
            <person name="Du L."/>
            <person name="Sun Y."/>
            <person name="Zhan W."/>
            <person name="Jiang J.F."/>
            <person name="Wang Q."/>
            <person name="Zhang B."/>
            <person name="Ji P."/>
            <person name="Bell-Sakyi L."/>
            <person name="Cui X.M."/>
            <person name="Yuan T.T."/>
            <person name="Jiang B.G."/>
            <person name="Yang W.F."/>
            <person name="Lam T.T."/>
            <person name="Chang Q.C."/>
            <person name="Ding S.J."/>
            <person name="Wang X.J."/>
            <person name="Zhu J.G."/>
            <person name="Ruan X.D."/>
            <person name="Zhao L."/>
            <person name="Wei J.T."/>
            <person name="Ye R.Z."/>
            <person name="Que T.C."/>
            <person name="Du C.H."/>
            <person name="Zhou Y.H."/>
            <person name="Cheng J.X."/>
            <person name="Dai P.F."/>
            <person name="Guo W.B."/>
            <person name="Han X.H."/>
            <person name="Huang E.J."/>
            <person name="Li L.F."/>
            <person name="Wei W."/>
            <person name="Gao Y.C."/>
            <person name="Liu J.Z."/>
            <person name="Shao H.Z."/>
            <person name="Wang X."/>
            <person name="Wang C.C."/>
            <person name="Yang T.C."/>
            <person name="Huo Q.B."/>
            <person name="Li W."/>
            <person name="Chen H.Y."/>
            <person name="Chen S.E."/>
            <person name="Zhou L.G."/>
            <person name="Ni X.B."/>
            <person name="Tian J.H."/>
            <person name="Sheng Y."/>
            <person name="Liu T."/>
            <person name="Pan Y.S."/>
            <person name="Xia L.Y."/>
            <person name="Li J."/>
            <person name="Zhao F."/>
            <person name="Cao W.C."/>
        </authorList>
    </citation>
    <scope>NUCLEOTIDE SEQUENCE</scope>
    <source>
        <strain evidence="8">Rmic-2018</strain>
    </source>
</reference>
<protein>
    <recommendedName>
        <fullName evidence="7">THAP-type domain-containing protein</fullName>
    </recommendedName>
</protein>
<sequence length="347" mass="37953">MAASASNPALRNTDAEAKCRRRAHALAAGRRCESMPVWNTSLDNFSARASTVLIPLNSSCRTGYSGVKAEKQLSLFSMPKDEARRALWEKNLHRSDKPLDSKCAVCELHFDKRYIQRDYVHIVNGKEVRIERGTPALTSDAVPTILPNAPKYLSSTAPPKRAPRKREAPAKLDDTKRKRKKVESPCSTAAVEEPFESDGFDSPVLGADNLCNLSTASAYWSSHRFPNFEGTVYALGELVESTGTVNSDRSVLLSVSKDQEVSFRTFLAGKLMTEGRVETVREAEGVLLRASGLLKCPGAMSTSAIIAEELTKSLLKKTAVIGGAFYSRRCAVTTVTEVIPRPQVGYP</sequence>
<reference evidence="8" key="2">
    <citation type="submission" date="2021-09" db="EMBL/GenBank/DDBJ databases">
        <authorList>
            <person name="Jia N."/>
            <person name="Wang J."/>
            <person name="Shi W."/>
            <person name="Du L."/>
            <person name="Sun Y."/>
            <person name="Zhan W."/>
            <person name="Jiang J."/>
            <person name="Wang Q."/>
            <person name="Zhang B."/>
            <person name="Ji P."/>
            <person name="Sakyi L.B."/>
            <person name="Cui X."/>
            <person name="Yuan T."/>
            <person name="Jiang B."/>
            <person name="Yang W."/>
            <person name="Lam T.T.-Y."/>
            <person name="Chang Q."/>
            <person name="Ding S."/>
            <person name="Wang X."/>
            <person name="Zhu J."/>
            <person name="Ruan X."/>
            <person name="Zhao L."/>
            <person name="Wei J."/>
            <person name="Que T."/>
            <person name="Du C."/>
            <person name="Cheng J."/>
            <person name="Dai P."/>
            <person name="Han X."/>
            <person name="Huang E."/>
            <person name="Gao Y."/>
            <person name="Liu J."/>
            <person name="Shao H."/>
            <person name="Ye R."/>
            <person name="Li L."/>
            <person name="Wei W."/>
            <person name="Wang X."/>
            <person name="Wang C."/>
            <person name="Huo Q."/>
            <person name="Li W."/>
            <person name="Guo W."/>
            <person name="Chen H."/>
            <person name="Chen S."/>
            <person name="Zhou L."/>
            <person name="Zhou L."/>
            <person name="Ni X."/>
            <person name="Tian J."/>
            <person name="Zhou Y."/>
            <person name="Sheng Y."/>
            <person name="Liu T."/>
            <person name="Pan Y."/>
            <person name="Xia L."/>
            <person name="Li J."/>
            <person name="Zhao F."/>
            <person name="Cao W."/>
        </authorList>
    </citation>
    <scope>NUCLEOTIDE SEQUENCE</scope>
    <source>
        <strain evidence="8">Rmic-2018</strain>
        <tissue evidence="8">Larvae</tissue>
    </source>
</reference>
<dbReference type="Gene3D" id="6.20.210.20">
    <property type="entry name" value="THAP domain"/>
    <property type="match status" value="1"/>
</dbReference>
<dbReference type="SMART" id="SM00692">
    <property type="entry name" value="DM3"/>
    <property type="match status" value="1"/>
</dbReference>
<dbReference type="EMBL" id="JABSTU010000008">
    <property type="protein sequence ID" value="KAH8024532.1"/>
    <property type="molecule type" value="Genomic_DNA"/>
</dbReference>
<dbReference type="Pfam" id="PF05485">
    <property type="entry name" value="THAP"/>
    <property type="match status" value="1"/>
</dbReference>
<comment type="caution">
    <text evidence="8">The sequence shown here is derived from an EMBL/GenBank/DDBJ whole genome shotgun (WGS) entry which is preliminary data.</text>
</comment>
<keyword evidence="9" id="KW-1185">Reference proteome</keyword>
<evidence type="ECO:0000256" key="2">
    <source>
        <dbReference type="ARBA" id="ARBA00022771"/>
    </source>
</evidence>
<feature type="domain" description="THAP-type" evidence="7">
    <location>
        <begin position="54"/>
        <end position="146"/>
    </location>
</feature>
<dbReference type="InterPro" id="IPR006612">
    <property type="entry name" value="THAP_Znf"/>
</dbReference>
<feature type="compositionally biased region" description="Basic and acidic residues" evidence="6">
    <location>
        <begin position="165"/>
        <end position="176"/>
    </location>
</feature>
<dbReference type="GO" id="GO:0008270">
    <property type="term" value="F:zinc ion binding"/>
    <property type="evidence" value="ECO:0007669"/>
    <property type="project" value="UniProtKB-KW"/>
</dbReference>
<dbReference type="InterPro" id="IPR026516">
    <property type="entry name" value="THAP1/10"/>
</dbReference>
<dbReference type="SUPFAM" id="SSF57716">
    <property type="entry name" value="Glucocorticoid receptor-like (DNA-binding domain)"/>
    <property type="match status" value="1"/>
</dbReference>
<evidence type="ECO:0000256" key="6">
    <source>
        <dbReference type="SAM" id="MobiDB-lite"/>
    </source>
</evidence>
<dbReference type="PANTHER" id="PTHR46600">
    <property type="entry name" value="THAP DOMAIN-CONTAINING"/>
    <property type="match status" value="1"/>
</dbReference>
<dbReference type="SMART" id="SM00980">
    <property type="entry name" value="THAP"/>
    <property type="match status" value="1"/>
</dbReference>
<evidence type="ECO:0000256" key="3">
    <source>
        <dbReference type="ARBA" id="ARBA00022833"/>
    </source>
</evidence>
<gene>
    <name evidence="8" type="ORF">HPB51_025221</name>
</gene>